<evidence type="ECO:0000259" key="2">
    <source>
        <dbReference type="Pfam" id="PF07859"/>
    </source>
</evidence>
<dbReference type="PANTHER" id="PTHR48081:SF8">
    <property type="entry name" value="ALPHA_BETA HYDROLASE FOLD-3 DOMAIN-CONTAINING PROTEIN-RELATED"/>
    <property type="match status" value="1"/>
</dbReference>
<dbReference type="SUPFAM" id="SSF53474">
    <property type="entry name" value="alpha/beta-Hydrolases"/>
    <property type="match status" value="1"/>
</dbReference>
<dbReference type="InterPro" id="IPR013094">
    <property type="entry name" value="AB_hydrolase_3"/>
</dbReference>
<sequence>MSLAPEIKAFLEAEAALGAPAVWDAPLAVIRANTQRRMATSGPVEPIFEIVNQLIPGPTADLPIRIYRPTNNPSAPAIVHFHGGGFVLNYLDMYDASMVRLANQSGFTIIGVAYQKAPEHPFPIPFDDCYATLLWVIENAKLLKIDSSQIGVMGDSAGANLASAVAIKARDSKTALAFQVLIYPCNGRVFTTESYQNNASGYGLTTRAMQWFWEQYLQGSEHDLNPYAVPMICKDFTNLAQAIVITAEYDPLLSDGEQYAALLSRDNVSVLYKQYDGMIHGFFTNMAVTPTAKIAIDFVAAELKKLLD</sequence>
<organism evidence="3">
    <name type="scientific">freshwater metagenome</name>
    <dbReference type="NCBI Taxonomy" id="449393"/>
    <lineage>
        <taxon>unclassified sequences</taxon>
        <taxon>metagenomes</taxon>
        <taxon>ecological metagenomes</taxon>
    </lineage>
</organism>
<dbReference type="Gene3D" id="3.40.50.1820">
    <property type="entry name" value="alpha/beta hydrolase"/>
    <property type="match status" value="1"/>
</dbReference>
<keyword evidence="1" id="KW-0378">Hydrolase</keyword>
<dbReference type="AlphaFoldDB" id="A0A6J7EM13"/>
<dbReference type="InterPro" id="IPR029058">
    <property type="entry name" value="AB_hydrolase_fold"/>
</dbReference>
<gene>
    <name evidence="3" type="ORF">UFOPK3482_00304</name>
</gene>
<reference evidence="3" key="1">
    <citation type="submission" date="2020-05" db="EMBL/GenBank/DDBJ databases">
        <authorList>
            <person name="Chiriac C."/>
            <person name="Salcher M."/>
            <person name="Ghai R."/>
            <person name="Kavagutti S V."/>
        </authorList>
    </citation>
    <scope>NUCLEOTIDE SEQUENCE</scope>
</reference>
<evidence type="ECO:0000256" key="1">
    <source>
        <dbReference type="ARBA" id="ARBA00022801"/>
    </source>
</evidence>
<protein>
    <submittedName>
        <fullName evidence="3">Unannotated protein</fullName>
    </submittedName>
</protein>
<feature type="domain" description="Alpha/beta hydrolase fold-3" evidence="2">
    <location>
        <begin position="78"/>
        <end position="283"/>
    </location>
</feature>
<dbReference type="GO" id="GO:0016787">
    <property type="term" value="F:hydrolase activity"/>
    <property type="evidence" value="ECO:0007669"/>
    <property type="project" value="UniProtKB-KW"/>
</dbReference>
<name>A0A6J7EM13_9ZZZZ</name>
<proteinExistence type="predicted"/>
<dbReference type="PANTHER" id="PTHR48081">
    <property type="entry name" value="AB HYDROLASE SUPERFAMILY PROTEIN C4A8.06C"/>
    <property type="match status" value="1"/>
</dbReference>
<dbReference type="EMBL" id="CAFBLZ010000015">
    <property type="protein sequence ID" value="CAB4883231.1"/>
    <property type="molecule type" value="Genomic_DNA"/>
</dbReference>
<dbReference type="InterPro" id="IPR050300">
    <property type="entry name" value="GDXG_lipolytic_enzyme"/>
</dbReference>
<dbReference type="Pfam" id="PF07859">
    <property type="entry name" value="Abhydrolase_3"/>
    <property type="match status" value="1"/>
</dbReference>
<evidence type="ECO:0000313" key="3">
    <source>
        <dbReference type="EMBL" id="CAB4883231.1"/>
    </source>
</evidence>
<accession>A0A6J7EM13</accession>